<reference evidence="7" key="1">
    <citation type="journal article" date="2004" name="Nature">
        <title>Genome duplication in the teleost fish Tetraodon nigroviridis reveals the early vertebrate proto-karyotype.</title>
        <authorList>
            <person name="Jaillon O."/>
            <person name="Aury J.-M."/>
            <person name="Brunet F."/>
            <person name="Petit J.-L."/>
            <person name="Stange-Thomann N."/>
            <person name="Mauceli E."/>
            <person name="Bouneau L."/>
            <person name="Fischer C."/>
            <person name="Ozouf-Costaz C."/>
            <person name="Bernot A."/>
            <person name="Nicaud S."/>
            <person name="Jaffe D."/>
            <person name="Fisher S."/>
            <person name="Lutfalla G."/>
            <person name="Dossat C."/>
            <person name="Segurens B."/>
            <person name="Dasilva C."/>
            <person name="Salanoubat M."/>
            <person name="Levy M."/>
            <person name="Boudet N."/>
            <person name="Castellano S."/>
            <person name="Anthouard V."/>
            <person name="Jubin C."/>
            <person name="Castelli V."/>
            <person name="Katinka M."/>
            <person name="Vacherie B."/>
            <person name="Biemont C."/>
            <person name="Skalli Z."/>
            <person name="Cattolico L."/>
            <person name="Poulain J."/>
            <person name="De Berardinis V."/>
            <person name="Cruaud C."/>
            <person name="Duprat S."/>
            <person name="Brottier P."/>
            <person name="Coutanceau J.-P."/>
            <person name="Gouzy J."/>
            <person name="Parra G."/>
            <person name="Lardier G."/>
            <person name="Chapple C."/>
            <person name="McKernan K.J."/>
            <person name="McEwan P."/>
            <person name="Bosak S."/>
            <person name="Kellis M."/>
            <person name="Volff J.-N."/>
            <person name="Guigo R."/>
            <person name="Zody M.C."/>
            <person name="Mesirov J."/>
            <person name="Lindblad-Toh K."/>
            <person name="Birren B."/>
            <person name="Nusbaum C."/>
            <person name="Kahn D."/>
            <person name="Robinson-Rechavi M."/>
            <person name="Laudet V."/>
            <person name="Schachter V."/>
            <person name="Quetier F."/>
            <person name="Saurin W."/>
            <person name="Scarpelli C."/>
            <person name="Wincker P."/>
            <person name="Lander E.S."/>
            <person name="Weissenbach J."/>
            <person name="Roest Crollius H."/>
        </authorList>
    </citation>
    <scope>NUCLEOTIDE SEQUENCE [LARGE SCALE GENOMIC DNA]</scope>
</reference>
<dbReference type="AlphaFoldDB" id="Q4RDJ7"/>
<evidence type="ECO:0000313" key="7">
    <source>
        <dbReference type="EMBL" id="CAG13535.1"/>
    </source>
</evidence>
<dbReference type="Pfam" id="PF01061">
    <property type="entry name" value="ABC2_membrane"/>
    <property type="match status" value="1"/>
</dbReference>
<evidence type="ECO:0000259" key="6">
    <source>
        <dbReference type="Pfam" id="PF01061"/>
    </source>
</evidence>
<keyword evidence="4 5" id="KW-0472">Membrane</keyword>
<dbReference type="KEGG" id="tng:GSTEN00036477G001"/>
<keyword evidence="2 5" id="KW-0812">Transmembrane</keyword>
<evidence type="ECO:0000256" key="1">
    <source>
        <dbReference type="ARBA" id="ARBA00004141"/>
    </source>
</evidence>
<organism evidence="7">
    <name type="scientific">Tetraodon nigroviridis</name>
    <name type="common">Spotted green pufferfish</name>
    <name type="synonym">Chelonodon nigroviridis</name>
    <dbReference type="NCBI Taxonomy" id="99883"/>
    <lineage>
        <taxon>Eukaryota</taxon>
        <taxon>Metazoa</taxon>
        <taxon>Chordata</taxon>
        <taxon>Craniata</taxon>
        <taxon>Vertebrata</taxon>
        <taxon>Euteleostomi</taxon>
        <taxon>Actinopterygii</taxon>
        <taxon>Neopterygii</taxon>
        <taxon>Teleostei</taxon>
        <taxon>Neoteleostei</taxon>
        <taxon>Acanthomorphata</taxon>
        <taxon>Eupercaria</taxon>
        <taxon>Tetraodontiformes</taxon>
        <taxon>Tetradontoidea</taxon>
        <taxon>Tetraodontidae</taxon>
        <taxon>Tetraodon</taxon>
    </lineage>
</organism>
<proteinExistence type="predicted"/>
<accession>Q4RDJ7</accession>
<dbReference type="GO" id="GO:0016020">
    <property type="term" value="C:membrane"/>
    <property type="evidence" value="ECO:0007669"/>
    <property type="project" value="UniProtKB-SubCell"/>
</dbReference>
<dbReference type="GO" id="GO:0140359">
    <property type="term" value="F:ABC-type transporter activity"/>
    <property type="evidence" value="ECO:0007669"/>
    <property type="project" value="InterPro"/>
</dbReference>
<feature type="transmembrane region" description="Helical" evidence="5">
    <location>
        <begin position="22"/>
        <end position="41"/>
    </location>
</feature>
<keyword evidence="3 5" id="KW-1133">Transmembrane helix</keyword>
<evidence type="ECO:0000256" key="5">
    <source>
        <dbReference type="SAM" id="Phobius"/>
    </source>
</evidence>
<comment type="caution">
    <text evidence="7">The sequence shown here is derived from an EMBL/GenBank/DDBJ whole genome shotgun (WGS) entry which is preliminary data.</text>
</comment>
<dbReference type="OrthoDB" id="66620at2759"/>
<protein>
    <submittedName>
        <fullName evidence="7">(spotted green pufferfish) hypothetical protein</fullName>
    </submittedName>
</protein>
<evidence type="ECO:0000256" key="2">
    <source>
        <dbReference type="ARBA" id="ARBA00022692"/>
    </source>
</evidence>
<feature type="non-terminal residue" evidence="7">
    <location>
        <position position="43"/>
    </location>
</feature>
<evidence type="ECO:0000256" key="3">
    <source>
        <dbReference type="ARBA" id="ARBA00022989"/>
    </source>
</evidence>
<comment type="subcellular location">
    <subcellularLocation>
        <location evidence="1">Membrane</location>
        <topology evidence="1">Multi-pass membrane protein</topology>
    </subcellularLocation>
</comment>
<sequence length="43" mass="5023">HEYISGYYRLSVYFLSKILSDILMLRTIPAVIFSCVAYFMIGK</sequence>
<reference evidence="7" key="2">
    <citation type="submission" date="2004-02" db="EMBL/GenBank/DDBJ databases">
        <authorList>
            <consortium name="Genoscope"/>
            <consortium name="Whitehead Institute Centre for Genome Research"/>
        </authorList>
    </citation>
    <scope>NUCLEOTIDE SEQUENCE</scope>
</reference>
<gene>
    <name evidence="7" type="ORF">GSTENG00036477001</name>
</gene>
<dbReference type="HOGENOM" id="CLU_000604_57_8_1"/>
<dbReference type="EMBL" id="CAAE01016282">
    <property type="protein sequence ID" value="CAG13535.1"/>
    <property type="molecule type" value="Genomic_DNA"/>
</dbReference>
<dbReference type="InterPro" id="IPR013525">
    <property type="entry name" value="ABC2_TM"/>
</dbReference>
<feature type="non-terminal residue" evidence="7">
    <location>
        <position position="1"/>
    </location>
</feature>
<name>Q4RDJ7_TETNG</name>
<evidence type="ECO:0000256" key="4">
    <source>
        <dbReference type="ARBA" id="ARBA00023136"/>
    </source>
</evidence>
<feature type="domain" description="ABC-2 type transporter transmembrane" evidence="6">
    <location>
        <begin position="2"/>
        <end position="42"/>
    </location>
</feature>